<dbReference type="InterPro" id="IPR025374">
    <property type="entry name" value="DUF4364"/>
</dbReference>
<dbReference type="Proteomes" id="UP001470288">
    <property type="component" value="Unassembled WGS sequence"/>
</dbReference>
<dbReference type="InterPro" id="IPR036388">
    <property type="entry name" value="WH-like_DNA-bd_sf"/>
</dbReference>
<proteinExistence type="predicted"/>
<evidence type="ECO:0000313" key="2">
    <source>
        <dbReference type="Proteomes" id="UP001470288"/>
    </source>
</evidence>
<dbReference type="EMBL" id="JBBMFC010000029">
    <property type="protein sequence ID" value="MEQ2579822.1"/>
    <property type="molecule type" value="Genomic_DNA"/>
</dbReference>
<dbReference type="Gene3D" id="1.10.10.10">
    <property type="entry name" value="Winged helix-like DNA-binding domain superfamily/Winged helix DNA-binding domain"/>
    <property type="match status" value="1"/>
</dbReference>
<dbReference type="InterPro" id="IPR036390">
    <property type="entry name" value="WH_DNA-bd_sf"/>
</dbReference>
<dbReference type="RefSeq" id="WP_117497069.1">
    <property type="nucleotide sequence ID" value="NZ_JBBMFC010000029.1"/>
</dbReference>
<sequence length="170" mass="19529">MADTLSLYKLIILKMLEQVEYPLTNSQITEFILDKEYTNYFTVQQALSEMDETGLVNVTTKRNNSLYHITDAGKNTLEFFGNKISDAILTDIHNYLEEHKIAIREALSTTADYFVGNNGEYVVRCRVREQDSNLIDLTFQVPSKKQAESACSHWAEKSQNIYATIMKELL</sequence>
<keyword evidence="2" id="KW-1185">Reference proteome</keyword>
<protein>
    <submittedName>
        <fullName evidence="1">DUF4364 family protein</fullName>
    </submittedName>
</protein>
<evidence type="ECO:0000313" key="1">
    <source>
        <dbReference type="EMBL" id="MEQ2579822.1"/>
    </source>
</evidence>
<comment type="caution">
    <text evidence="1">The sequence shown here is derived from an EMBL/GenBank/DDBJ whole genome shotgun (WGS) entry which is preliminary data.</text>
</comment>
<name>A0ABV1I3Q3_9FIRM</name>
<reference evidence="1 2" key="1">
    <citation type="submission" date="2024-03" db="EMBL/GenBank/DDBJ databases">
        <title>Human intestinal bacterial collection.</title>
        <authorList>
            <person name="Pauvert C."/>
            <person name="Hitch T.C.A."/>
            <person name="Clavel T."/>
        </authorList>
    </citation>
    <scope>NUCLEOTIDE SEQUENCE [LARGE SCALE GENOMIC DNA]</scope>
    <source>
        <strain evidence="1 2">CLA-AA-H78B</strain>
    </source>
</reference>
<gene>
    <name evidence="1" type="ORF">WMO62_13490</name>
</gene>
<accession>A0ABV1I3Q3</accession>
<dbReference type="SUPFAM" id="SSF46785">
    <property type="entry name" value="Winged helix' DNA-binding domain"/>
    <property type="match status" value="1"/>
</dbReference>
<dbReference type="Pfam" id="PF14277">
    <property type="entry name" value="DUF4364"/>
    <property type="match status" value="1"/>
</dbReference>
<organism evidence="1 2">
    <name type="scientific">Hominiventricola aquisgranensis</name>
    <dbReference type="NCBI Taxonomy" id="3133164"/>
    <lineage>
        <taxon>Bacteria</taxon>
        <taxon>Bacillati</taxon>
        <taxon>Bacillota</taxon>
        <taxon>Clostridia</taxon>
        <taxon>Lachnospirales</taxon>
        <taxon>Lachnospiraceae</taxon>
        <taxon>Hominiventricola</taxon>
    </lineage>
</organism>